<name>A0A0U3CL58_9EURY</name>
<dbReference type="AlphaFoldDB" id="A0A0U3CL58"/>
<dbReference type="EMBL" id="CP011266">
    <property type="protein sequence ID" value="ALT69244.1"/>
    <property type="molecule type" value="Genomic_DNA"/>
</dbReference>
<sequence length="47" mass="5802">MFNRLLNINKTFKNSINFIKQILYKNVHIYQINNHLPDFGRNFYDKI</sequence>
<evidence type="ECO:0000313" key="1">
    <source>
        <dbReference type="EMBL" id="ALT69244.1"/>
    </source>
</evidence>
<protein>
    <submittedName>
        <fullName evidence="1">Uncharacterized protein</fullName>
    </submittedName>
</protein>
<gene>
    <name evidence="1" type="ORF">sm9_1464</name>
</gene>
<dbReference type="PATRIC" id="fig|230361.4.peg.1510"/>
<keyword evidence="2" id="KW-1185">Reference proteome</keyword>
<accession>A0A0U3CL58</accession>
<reference evidence="1 2" key="1">
    <citation type="submission" date="2015-04" db="EMBL/GenBank/DDBJ databases">
        <title>The complete genome sequence of the rumen methanogen Methanobrevibacter millerae SM9.</title>
        <authorList>
            <person name="Leahy S.C."/>
            <person name="Kelly W.J."/>
            <person name="Pacheco D.M."/>
            <person name="Li D."/>
            <person name="Altermann E."/>
            <person name="Attwood G.T."/>
        </authorList>
    </citation>
    <scope>NUCLEOTIDE SEQUENCE [LARGE SCALE GENOMIC DNA]</scope>
    <source>
        <strain evidence="1 2">SM9</strain>
    </source>
</reference>
<evidence type="ECO:0000313" key="2">
    <source>
        <dbReference type="Proteomes" id="UP000067738"/>
    </source>
</evidence>
<dbReference type="Proteomes" id="UP000067738">
    <property type="component" value="Chromosome"/>
</dbReference>
<dbReference type="KEGG" id="mmil:sm9_1464"/>
<organism evidence="1 2">
    <name type="scientific">Methanobrevibacter millerae</name>
    <dbReference type="NCBI Taxonomy" id="230361"/>
    <lineage>
        <taxon>Archaea</taxon>
        <taxon>Methanobacteriati</taxon>
        <taxon>Methanobacteriota</taxon>
        <taxon>Methanomada group</taxon>
        <taxon>Methanobacteria</taxon>
        <taxon>Methanobacteriales</taxon>
        <taxon>Methanobacteriaceae</taxon>
        <taxon>Methanobrevibacter</taxon>
    </lineage>
</organism>
<proteinExistence type="predicted"/>